<organism evidence="1">
    <name type="scientific">uncultured Cytophagales bacterium</name>
    <dbReference type="NCBI Taxonomy" id="158755"/>
    <lineage>
        <taxon>Bacteria</taxon>
        <taxon>Pseudomonadati</taxon>
        <taxon>Bacteroidota</taxon>
        <taxon>Sphingobacteriia</taxon>
        <taxon>Sphingobacteriales</taxon>
        <taxon>environmental samples</taxon>
    </lineage>
</organism>
<reference evidence="1" key="1">
    <citation type="submission" date="2020-02" db="EMBL/GenBank/DDBJ databases">
        <authorList>
            <person name="Meier V. D."/>
        </authorList>
    </citation>
    <scope>NUCLEOTIDE SEQUENCE</scope>
    <source>
        <strain evidence="1">AVDCRST_MAG56</strain>
    </source>
</reference>
<proteinExistence type="predicted"/>
<dbReference type="EMBL" id="CADCTQ010000644">
    <property type="protein sequence ID" value="CAA9336724.1"/>
    <property type="molecule type" value="Genomic_DNA"/>
</dbReference>
<protein>
    <submittedName>
        <fullName evidence="1">Uncharacterized protein</fullName>
    </submittedName>
</protein>
<dbReference type="AlphaFoldDB" id="A0A6J4LME8"/>
<evidence type="ECO:0000313" key="1">
    <source>
        <dbReference type="EMBL" id="CAA9336724.1"/>
    </source>
</evidence>
<sequence length="81" mass="8793">MPDGMFPPGLLRGQVGPFHLVSSAGPRYADAYGFTSKVCSFSEVHFTGKAQVYGRCTHYTAKKINGDCGQVSPRRHSRVCA</sequence>
<gene>
    <name evidence="1" type="ORF">AVDCRST_MAG56-7681</name>
</gene>
<name>A0A6J4LME8_9SPHI</name>
<accession>A0A6J4LME8</accession>